<feature type="transmembrane region" description="Helical" evidence="6">
    <location>
        <begin position="465"/>
        <end position="488"/>
    </location>
</feature>
<keyword evidence="3 6" id="KW-0812">Transmembrane</keyword>
<dbReference type="InterPro" id="IPR050833">
    <property type="entry name" value="Poly_Biosynth_Transport"/>
</dbReference>
<sequence length="510" mass="56897">MKNQRKIGAVFSYSATILNIFISIFLTPFILQQIGDVEYGVYRTVQSLTGQLALISIGIGTIMSVMVARYNVREDKDKNRDKENLFAMGISIAGIISLLVILAGAVLFCFIDTLYSATMNSNQILLVKKLYIILVLNVALYLFRDVFVGIIHGYEKFLYSNFLKVLRLLLRVVLIVALLLCGFGSFSLVMCDLSLTVALLICDVVYCFKILGIKVKFHFLDKELFKMLLSFSIAVMMQTFVNQVNQNLDGVILGAMVKPQLVTVYSLALTIYVSFNSMSSALASLYTPEAARMVQLHSSTEELEKFVVKVGRYQYLTMAVLLGGFISVGENFINVWVGSGKGDVYYLALILMIPMMYANTLSGANSVLDGYMKRMGRSIILIFTAIINIVFSICMVKIIGYWGTAWGTAGSVILGQIVILSFHYRKVFGFHVIKYFAGISKGITLSLALAILCSLPFGYMHISDFWLVIIKGIVFVAVYGICIIKFGANENEKIIIHNALKMIKRKKDRL</sequence>
<feature type="transmembrane region" description="Helical" evidence="6">
    <location>
        <begin position="380"/>
        <end position="399"/>
    </location>
</feature>
<protein>
    <submittedName>
        <fullName evidence="7">Oligosaccharide flippase family protein</fullName>
    </submittedName>
</protein>
<dbReference type="PANTHER" id="PTHR30250">
    <property type="entry name" value="PST FAMILY PREDICTED COLANIC ACID TRANSPORTER"/>
    <property type="match status" value="1"/>
</dbReference>
<dbReference type="EMBL" id="JACLYY010000005">
    <property type="protein sequence ID" value="MBM6737697.1"/>
    <property type="molecule type" value="Genomic_DNA"/>
</dbReference>
<feature type="transmembrane region" description="Helical" evidence="6">
    <location>
        <begin position="261"/>
        <end position="286"/>
    </location>
</feature>
<evidence type="ECO:0000313" key="8">
    <source>
        <dbReference type="Proteomes" id="UP000716906"/>
    </source>
</evidence>
<comment type="caution">
    <text evidence="7">The sequence shown here is derived from an EMBL/GenBank/DDBJ whole genome shotgun (WGS) entry which is preliminary data.</text>
</comment>
<feature type="transmembrane region" description="Helical" evidence="6">
    <location>
        <begin position="195"/>
        <end position="212"/>
    </location>
</feature>
<feature type="transmembrane region" description="Helical" evidence="6">
    <location>
        <begin position="7"/>
        <end position="31"/>
    </location>
</feature>
<keyword evidence="4 6" id="KW-1133">Transmembrane helix</keyword>
<keyword evidence="5 6" id="KW-0472">Membrane</keyword>
<proteinExistence type="predicted"/>
<feature type="transmembrane region" description="Helical" evidence="6">
    <location>
        <begin position="84"/>
        <end position="110"/>
    </location>
</feature>
<feature type="transmembrane region" description="Helical" evidence="6">
    <location>
        <begin position="436"/>
        <end position="459"/>
    </location>
</feature>
<evidence type="ECO:0000256" key="3">
    <source>
        <dbReference type="ARBA" id="ARBA00022692"/>
    </source>
</evidence>
<feature type="transmembrane region" description="Helical" evidence="6">
    <location>
        <begin position="168"/>
        <end position="189"/>
    </location>
</feature>
<name>A0ABS2E7U0_9FIRM</name>
<dbReference type="Proteomes" id="UP000716906">
    <property type="component" value="Unassembled WGS sequence"/>
</dbReference>
<dbReference type="PANTHER" id="PTHR30250:SF26">
    <property type="entry name" value="PSMA PROTEIN"/>
    <property type="match status" value="1"/>
</dbReference>
<evidence type="ECO:0000313" key="7">
    <source>
        <dbReference type="EMBL" id="MBM6737697.1"/>
    </source>
</evidence>
<accession>A0ABS2E7U0</accession>
<evidence type="ECO:0000256" key="4">
    <source>
        <dbReference type="ARBA" id="ARBA00022989"/>
    </source>
</evidence>
<evidence type="ECO:0000256" key="6">
    <source>
        <dbReference type="SAM" id="Phobius"/>
    </source>
</evidence>
<keyword evidence="2" id="KW-1003">Cell membrane</keyword>
<feature type="transmembrane region" description="Helical" evidence="6">
    <location>
        <begin position="130"/>
        <end position="147"/>
    </location>
</feature>
<evidence type="ECO:0000256" key="1">
    <source>
        <dbReference type="ARBA" id="ARBA00004651"/>
    </source>
</evidence>
<gene>
    <name evidence="7" type="ORF">H7U36_06180</name>
</gene>
<feature type="transmembrane region" description="Helical" evidence="6">
    <location>
        <begin position="405"/>
        <end position="424"/>
    </location>
</feature>
<dbReference type="RefSeq" id="WP_205155805.1">
    <property type="nucleotide sequence ID" value="NZ_JACLYY010000005.1"/>
</dbReference>
<keyword evidence="8" id="KW-1185">Reference proteome</keyword>
<feature type="transmembrane region" description="Helical" evidence="6">
    <location>
        <begin position="315"/>
        <end position="338"/>
    </location>
</feature>
<feature type="transmembrane region" description="Helical" evidence="6">
    <location>
        <begin position="224"/>
        <end position="241"/>
    </location>
</feature>
<feature type="transmembrane region" description="Helical" evidence="6">
    <location>
        <begin position="344"/>
        <end position="368"/>
    </location>
</feature>
<comment type="subcellular location">
    <subcellularLocation>
        <location evidence="1">Cell membrane</location>
        <topology evidence="1">Multi-pass membrane protein</topology>
    </subcellularLocation>
</comment>
<dbReference type="InterPro" id="IPR002797">
    <property type="entry name" value="Polysacc_synth"/>
</dbReference>
<reference evidence="7 8" key="1">
    <citation type="journal article" date="2021" name="Sci. Rep.">
        <title>The distribution of antibiotic resistance genes in chicken gut microbiota commensals.</title>
        <authorList>
            <person name="Juricova H."/>
            <person name="Matiasovicova J."/>
            <person name="Kubasova T."/>
            <person name="Cejkova D."/>
            <person name="Rychlik I."/>
        </authorList>
    </citation>
    <scope>NUCLEOTIDE SEQUENCE [LARGE SCALE GENOMIC DNA]</scope>
    <source>
        <strain evidence="7 8">An773</strain>
    </source>
</reference>
<organism evidence="7 8">
    <name type="scientific">Faecalicatena fissicatena</name>
    <dbReference type="NCBI Taxonomy" id="290055"/>
    <lineage>
        <taxon>Bacteria</taxon>
        <taxon>Bacillati</taxon>
        <taxon>Bacillota</taxon>
        <taxon>Clostridia</taxon>
        <taxon>Lachnospirales</taxon>
        <taxon>Lachnospiraceae</taxon>
        <taxon>Faecalicatena</taxon>
    </lineage>
</organism>
<dbReference type="Pfam" id="PF01943">
    <property type="entry name" value="Polysacc_synt"/>
    <property type="match status" value="1"/>
</dbReference>
<feature type="transmembrane region" description="Helical" evidence="6">
    <location>
        <begin position="51"/>
        <end position="72"/>
    </location>
</feature>
<evidence type="ECO:0000256" key="2">
    <source>
        <dbReference type="ARBA" id="ARBA00022475"/>
    </source>
</evidence>
<evidence type="ECO:0000256" key="5">
    <source>
        <dbReference type="ARBA" id="ARBA00023136"/>
    </source>
</evidence>